<proteinExistence type="predicted"/>
<name>A0A146K6L2_9EUKA</name>
<sequence length="332" mass="37999">WFQLLFCDQWSVVVITRHGINFPLVKLNNDQTQWQCDPVNYNFRSNNFSSNTRLSIHYDQKLKINGNCDPGQLLPLGYLQHQNLSNQLKVLYSDLINNRSLRTAAQQEAQLSMNALATKLNSPINEAHQPSRNLATLQSPPQCAFADLYKQNIRQKLLQEELINIQSKLNQNLSWDQLGEQVVNRLQAGLQPPFQLSEEDVQLILSQSQMFWSLLFNENFQLKTFLMVQVGPFIQDLAYYMENEPFTVVSGFDYTVAALGSILVAESSKQPGFASFLAIESFDNDTVAVKAKFGDEEPQYVKQKACGRVLCNIKQVYQLMDKFDIDLAERDE</sequence>
<dbReference type="AlphaFoldDB" id="A0A146K6L2"/>
<gene>
    <name evidence="1" type="ORF">TPC1_17157</name>
</gene>
<dbReference type="Gene3D" id="3.40.50.1240">
    <property type="entry name" value="Phosphoglycerate mutase-like"/>
    <property type="match status" value="1"/>
</dbReference>
<dbReference type="SUPFAM" id="SSF53254">
    <property type="entry name" value="Phosphoglycerate mutase-like"/>
    <property type="match status" value="1"/>
</dbReference>
<accession>A0A146K6L2</accession>
<protein>
    <submittedName>
        <fullName evidence="1">Histidine acid phosphatase family protein</fullName>
    </submittedName>
</protein>
<evidence type="ECO:0000313" key="1">
    <source>
        <dbReference type="EMBL" id="JAP91276.1"/>
    </source>
</evidence>
<feature type="non-terminal residue" evidence="1">
    <location>
        <position position="1"/>
    </location>
</feature>
<feature type="non-terminal residue" evidence="1">
    <location>
        <position position="332"/>
    </location>
</feature>
<dbReference type="InterPro" id="IPR029033">
    <property type="entry name" value="His_PPase_superfam"/>
</dbReference>
<reference evidence="1" key="1">
    <citation type="submission" date="2015-07" db="EMBL/GenBank/DDBJ databases">
        <title>Adaptation to a free-living lifestyle via gene acquisitions in the diplomonad Trepomonas sp. PC1.</title>
        <authorList>
            <person name="Xu F."/>
            <person name="Jerlstrom-Hultqvist J."/>
            <person name="Kolisko M."/>
            <person name="Simpson A.G.B."/>
            <person name="Roger A.J."/>
            <person name="Svard S.G."/>
            <person name="Andersson J.O."/>
        </authorList>
    </citation>
    <scope>NUCLEOTIDE SEQUENCE</scope>
    <source>
        <strain evidence="1">PC1</strain>
    </source>
</reference>
<organism evidence="1">
    <name type="scientific">Trepomonas sp. PC1</name>
    <dbReference type="NCBI Taxonomy" id="1076344"/>
    <lineage>
        <taxon>Eukaryota</taxon>
        <taxon>Metamonada</taxon>
        <taxon>Diplomonadida</taxon>
        <taxon>Hexamitidae</taxon>
        <taxon>Hexamitinae</taxon>
        <taxon>Trepomonas</taxon>
    </lineage>
</organism>
<dbReference type="EMBL" id="GDID01005330">
    <property type="protein sequence ID" value="JAP91276.1"/>
    <property type="molecule type" value="Transcribed_RNA"/>
</dbReference>